<name>A0A4S8MNQ6_DENBC</name>
<dbReference type="Proteomes" id="UP000297245">
    <property type="component" value="Unassembled WGS sequence"/>
</dbReference>
<dbReference type="OrthoDB" id="3268868at2759"/>
<proteinExistence type="predicted"/>
<feature type="compositionally biased region" description="Low complexity" evidence="1">
    <location>
        <begin position="40"/>
        <end position="49"/>
    </location>
</feature>
<evidence type="ECO:0000313" key="3">
    <source>
        <dbReference type="EMBL" id="THV04371.1"/>
    </source>
</evidence>
<keyword evidence="4" id="KW-1185">Reference proteome</keyword>
<accession>A0A4S8MNQ6</accession>
<dbReference type="AlphaFoldDB" id="A0A4S8MNQ6"/>
<dbReference type="EMBL" id="ML179057">
    <property type="protein sequence ID" value="THV04371.1"/>
    <property type="molecule type" value="Genomic_DNA"/>
</dbReference>
<feature type="region of interest" description="Disordered" evidence="1">
    <location>
        <begin position="142"/>
        <end position="239"/>
    </location>
</feature>
<feature type="compositionally biased region" description="Low complexity" evidence="1">
    <location>
        <begin position="142"/>
        <end position="155"/>
    </location>
</feature>
<sequence length="239" mass="23932">MTSNSGHYDQNLLSQTAPLTKQQLQEGYQTDLLNDPPAHRSPSSPSPLSRNNTHYGSGNAGVMAATSSKERLANSEDGVMVGSGGGTGGGIGGARDGAAIMSSSQRHTPFWRTRGGIATMVLALLVIIGVAVGVGVGVGVKHNSSGSNRNSTSTGLDTGPTSSGGLENPSKTPFTPPQNTDTGSSTKIASAATPSSQSPGASNTDTATPVTNPADAITGIGIGTTSPPVVPPVVRRTDI</sequence>
<feature type="transmembrane region" description="Helical" evidence="2">
    <location>
        <begin position="116"/>
        <end position="140"/>
    </location>
</feature>
<evidence type="ECO:0000313" key="4">
    <source>
        <dbReference type="Proteomes" id="UP000297245"/>
    </source>
</evidence>
<evidence type="ECO:0000256" key="1">
    <source>
        <dbReference type="SAM" id="MobiDB-lite"/>
    </source>
</evidence>
<reference evidence="3 4" key="1">
    <citation type="journal article" date="2019" name="Nat. Ecol. Evol.">
        <title>Megaphylogeny resolves global patterns of mushroom evolution.</title>
        <authorList>
            <person name="Varga T."/>
            <person name="Krizsan K."/>
            <person name="Foldi C."/>
            <person name="Dima B."/>
            <person name="Sanchez-Garcia M."/>
            <person name="Sanchez-Ramirez S."/>
            <person name="Szollosi G.J."/>
            <person name="Szarkandi J.G."/>
            <person name="Papp V."/>
            <person name="Albert L."/>
            <person name="Andreopoulos W."/>
            <person name="Angelini C."/>
            <person name="Antonin V."/>
            <person name="Barry K.W."/>
            <person name="Bougher N.L."/>
            <person name="Buchanan P."/>
            <person name="Buyck B."/>
            <person name="Bense V."/>
            <person name="Catcheside P."/>
            <person name="Chovatia M."/>
            <person name="Cooper J."/>
            <person name="Damon W."/>
            <person name="Desjardin D."/>
            <person name="Finy P."/>
            <person name="Geml J."/>
            <person name="Haridas S."/>
            <person name="Hughes K."/>
            <person name="Justo A."/>
            <person name="Karasinski D."/>
            <person name="Kautmanova I."/>
            <person name="Kiss B."/>
            <person name="Kocsube S."/>
            <person name="Kotiranta H."/>
            <person name="LaButti K.M."/>
            <person name="Lechner B.E."/>
            <person name="Liimatainen K."/>
            <person name="Lipzen A."/>
            <person name="Lukacs Z."/>
            <person name="Mihaltcheva S."/>
            <person name="Morgado L.N."/>
            <person name="Niskanen T."/>
            <person name="Noordeloos M.E."/>
            <person name="Ohm R.A."/>
            <person name="Ortiz-Santana B."/>
            <person name="Ovrebo C."/>
            <person name="Racz N."/>
            <person name="Riley R."/>
            <person name="Savchenko A."/>
            <person name="Shiryaev A."/>
            <person name="Soop K."/>
            <person name="Spirin V."/>
            <person name="Szebenyi C."/>
            <person name="Tomsovsky M."/>
            <person name="Tulloss R.E."/>
            <person name="Uehling J."/>
            <person name="Grigoriev I.V."/>
            <person name="Vagvolgyi C."/>
            <person name="Papp T."/>
            <person name="Martin F.M."/>
            <person name="Miettinen O."/>
            <person name="Hibbett D.S."/>
            <person name="Nagy L.G."/>
        </authorList>
    </citation>
    <scope>NUCLEOTIDE SEQUENCE [LARGE SCALE GENOMIC DNA]</scope>
    <source>
        <strain evidence="3 4">CBS 962.96</strain>
    </source>
</reference>
<keyword evidence="2" id="KW-0812">Transmembrane</keyword>
<feature type="compositionally biased region" description="Polar residues" evidence="1">
    <location>
        <begin position="159"/>
        <end position="211"/>
    </location>
</feature>
<keyword evidence="2" id="KW-1133">Transmembrane helix</keyword>
<evidence type="ECO:0000256" key="2">
    <source>
        <dbReference type="SAM" id="Phobius"/>
    </source>
</evidence>
<feature type="region of interest" description="Disordered" evidence="1">
    <location>
        <begin position="31"/>
        <end position="72"/>
    </location>
</feature>
<gene>
    <name evidence="3" type="ORF">K435DRAFT_961977</name>
</gene>
<protein>
    <submittedName>
        <fullName evidence="3">Uncharacterized protein</fullName>
    </submittedName>
</protein>
<keyword evidence="2" id="KW-0472">Membrane</keyword>
<organism evidence="3 4">
    <name type="scientific">Dendrothele bispora (strain CBS 962.96)</name>
    <dbReference type="NCBI Taxonomy" id="1314807"/>
    <lineage>
        <taxon>Eukaryota</taxon>
        <taxon>Fungi</taxon>
        <taxon>Dikarya</taxon>
        <taxon>Basidiomycota</taxon>
        <taxon>Agaricomycotina</taxon>
        <taxon>Agaricomycetes</taxon>
        <taxon>Agaricomycetidae</taxon>
        <taxon>Agaricales</taxon>
        <taxon>Agaricales incertae sedis</taxon>
        <taxon>Dendrothele</taxon>
    </lineage>
</organism>